<keyword evidence="6" id="KW-0067">ATP-binding</keyword>
<dbReference type="GO" id="GO:0016301">
    <property type="term" value="F:kinase activity"/>
    <property type="evidence" value="ECO:0007669"/>
    <property type="project" value="UniProtKB-KW"/>
</dbReference>
<dbReference type="InterPro" id="IPR005999">
    <property type="entry name" value="Glycerol_kin"/>
</dbReference>
<evidence type="ECO:0000256" key="8">
    <source>
        <dbReference type="RuleBase" id="RU003733"/>
    </source>
</evidence>
<dbReference type="Pfam" id="PF00370">
    <property type="entry name" value="FGGY_N"/>
    <property type="match status" value="1"/>
</dbReference>
<evidence type="ECO:0000256" key="3">
    <source>
        <dbReference type="ARBA" id="ARBA00022741"/>
    </source>
</evidence>
<evidence type="ECO:0000256" key="2">
    <source>
        <dbReference type="ARBA" id="ARBA00022679"/>
    </source>
</evidence>
<dbReference type="Pfam" id="PF02782">
    <property type="entry name" value="FGGY_C"/>
    <property type="match status" value="1"/>
</dbReference>
<evidence type="ECO:0000256" key="7">
    <source>
        <dbReference type="ARBA" id="ARBA00043149"/>
    </source>
</evidence>
<evidence type="ECO:0000313" key="12">
    <source>
        <dbReference type="Proteomes" id="UP001500013"/>
    </source>
</evidence>
<evidence type="ECO:0000256" key="6">
    <source>
        <dbReference type="ARBA" id="ARBA00022840"/>
    </source>
</evidence>
<dbReference type="Proteomes" id="UP001500013">
    <property type="component" value="Unassembled WGS sequence"/>
</dbReference>
<evidence type="ECO:0000256" key="4">
    <source>
        <dbReference type="ARBA" id="ARBA00022777"/>
    </source>
</evidence>
<dbReference type="InterPro" id="IPR043129">
    <property type="entry name" value="ATPase_NBD"/>
</dbReference>
<keyword evidence="12" id="KW-1185">Reference proteome</keyword>
<dbReference type="PIRSF" id="PIRSF000538">
    <property type="entry name" value="GlpK"/>
    <property type="match status" value="1"/>
</dbReference>
<evidence type="ECO:0000259" key="9">
    <source>
        <dbReference type="Pfam" id="PF00370"/>
    </source>
</evidence>
<evidence type="ECO:0000256" key="5">
    <source>
        <dbReference type="ARBA" id="ARBA00022798"/>
    </source>
</evidence>
<dbReference type="PANTHER" id="PTHR10196">
    <property type="entry name" value="SUGAR KINASE"/>
    <property type="match status" value="1"/>
</dbReference>
<dbReference type="InterPro" id="IPR000577">
    <property type="entry name" value="Carb_kinase_FGGY"/>
</dbReference>
<dbReference type="InterPro" id="IPR018485">
    <property type="entry name" value="FGGY_C"/>
</dbReference>
<organism evidence="11 12">
    <name type="scientific">Terrabacter lapilli</name>
    <dbReference type="NCBI Taxonomy" id="436231"/>
    <lineage>
        <taxon>Bacteria</taxon>
        <taxon>Bacillati</taxon>
        <taxon>Actinomycetota</taxon>
        <taxon>Actinomycetes</taxon>
        <taxon>Micrococcales</taxon>
        <taxon>Intrasporangiaceae</taxon>
        <taxon>Terrabacter</taxon>
    </lineage>
</organism>
<feature type="domain" description="Carbohydrate kinase FGGY C-terminal" evidence="10">
    <location>
        <begin position="261"/>
        <end position="452"/>
    </location>
</feature>
<dbReference type="RefSeq" id="WP_344057478.1">
    <property type="nucleotide sequence ID" value="NZ_BAAAPU010000001.1"/>
</dbReference>
<comment type="similarity">
    <text evidence="1 8">Belongs to the FGGY kinase family.</text>
</comment>
<proteinExistence type="inferred from homology"/>
<dbReference type="InterPro" id="IPR018483">
    <property type="entry name" value="Carb_kinase_FGGY_CS"/>
</dbReference>
<dbReference type="NCBIfam" id="TIGR01311">
    <property type="entry name" value="glycerol_kin"/>
    <property type="match status" value="1"/>
</dbReference>
<keyword evidence="3" id="KW-0547">Nucleotide-binding</keyword>
<evidence type="ECO:0000256" key="1">
    <source>
        <dbReference type="ARBA" id="ARBA00009156"/>
    </source>
</evidence>
<keyword evidence="2 8" id="KW-0808">Transferase</keyword>
<gene>
    <name evidence="11" type="primary">glpK_1</name>
    <name evidence="11" type="ORF">GCM10009817_01770</name>
</gene>
<evidence type="ECO:0000259" key="10">
    <source>
        <dbReference type="Pfam" id="PF02782"/>
    </source>
</evidence>
<dbReference type="PANTHER" id="PTHR10196:SF69">
    <property type="entry name" value="GLYCEROL KINASE"/>
    <property type="match status" value="1"/>
</dbReference>
<accession>A0ABN2R970</accession>
<dbReference type="Gene3D" id="3.30.420.40">
    <property type="match status" value="2"/>
</dbReference>
<sequence length="527" mass="56811">MSESYVAAIDQGTTSTRCLVFDHHGRLVALAQQQHTQHFPRPGWVEHDAAEIWRIVQRLLPEALRNGGLDASQIVSLGLTNQRETVVVWDRLTGEPVTPAIVWQDTRTGPLLPRIAAEMDATSIHERTGLPLATYFTGPKLRWLLESDEDLRRRAEAGELLLGTMDTWLLWNLTGGVRGGVHSTDVTNASRTMLMNLQTLQWDPELLAVMRVPRAALPQIRPTLGDHGTTTDPVAGIPVRAVIGDQQASLFGQTAFESGEAKCTFGTGAFLLLNTGTQPVASSHGLVTTVAHQIEGEPTVYALEGSVAIAGALVEWCRESLGLIRSPAEIETLATSVDDNGGCFVVPAFAGLYAPHWESRAQGIVAGLTAYITKGHIARAVLEAVALQTQEVLAAMNSDAGLALRSVAVDGGMTSNNLLMQTVADLLDVPVVRPMMAETVALGAAYAAGLAAGYWSDQQVLRRQWHRAAEWSPAMEPARRAEMLERWSRAIELSVAWGRPRARTTDADLAVPPAGLAAAHGRRVEDG</sequence>
<reference evidence="11 12" key="1">
    <citation type="journal article" date="2019" name="Int. J. Syst. Evol. Microbiol.">
        <title>The Global Catalogue of Microorganisms (GCM) 10K type strain sequencing project: providing services to taxonomists for standard genome sequencing and annotation.</title>
        <authorList>
            <consortium name="The Broad Institute Genomics Platform"/>
            <consortium name="The Broad Institute Genome Sequencing Center for Infectious Disease"/>
            <person name="Wu L."/>
            <person name="Ma J."/>
        </authorList>
    </citation>
    <scope>NUCLEOTIDE SEQUENCE [LARGE SCALE GENOMIC DNA]</scope>
    <source>
        <strain evidence="11 12">JCM 15628</strain>
    </source>
</reference>
<dbReference type="NCBIfam" id="NF000756">
    <property type="entry name" value="PRK00047.1"/>
    <property type="match status" value="1"/>
</dbReference>
<dbReference type="CDD" id="cd07769">
    <property type="entry name" value="ASKHA_NBD_FGGY_GK"/>
    <property type="match status" value="1"/>
</dbReference>
<dbReference type="PROSITE" id="PS00445">
    <property type="entry name" value="FGGY_KINASES_2"/>
    <property type="match status" value="1"/>
</dbReference>
<dbReference type="SUPFAM" id="SSF53067">
    <property type="entry name" value="Actin-like ATPase domain"/>
    <property type="match status" value="2"/>
</dbReference>
<dbReference type="EMBL" id="BAAAPU010000001">
    <property type="protein sequence ID" value="GAA1965625.1"/>
    <property type="molecule type" value="Genomic_DNA"/>
</dbReference>
<comment type="caution">
    <text evidence="11">The sequence shown here is derived from an EMBL/GenBank/DDBJ whole genome shotgun (WGS) entry which is preliminary data.</text>
</comment>
<name>A0ABN2R970_9MICO</name>
<feature type="domain" description="Carbohydrate kinase FGGY N-terminal" evidence="9">
    <location>
        <begin position="5"/>
        <end position="252"/>
    </location>
</feature>
<keyword evidence="5" id="KW-0319">Glycerol metabolism</keyword>
<evidence type="ECO:0000313" key="11">
    <source>
        <dbReference type="EMBL" id="GAA1965625.1"/>
    </source>
</evidence>
<protein>
    <recommendedName>
        <fullName evidence="7">ATP:glycerol 3-phosphotransferase</fullName>
    </recommendedName>
</protein>
<dbReference type="InterPro" id="IPR018484">
    <property type="entry name" value="FGGY_N"/>
</dbReference>
<keyword evidence="4 8" id="KW-0418">Kinase</keyword>